<dbReference type="FunFam" id="1.20.1050.10:FF:000010">
    <property type="entry name" value="Maleylacetoacetate isomerase isoform 1"/>
    <property type="match status" value="1"/>
</dbReference>
<proteinExistence type="inferred from homology"/>
<evidence type="ECO:0000313" key="4">
    <source>
        <dbReference type="EMBL" id="QEX15979.1"/>
    </source>
</evidence>
<dbReference type="InterPro" id="IPR034330">
    <property type="entry name" value="GST_Zeta_C"/>
</dbReference>
<dbReference type="Proteomes" id="UP000326202">
    <property type="component" value="Chromosome"/>
</dbReference>
<comment type="similarity">
    <text evidence="1">Belongs to the GST superfamily. Zeta family.</text>
</comment>
<organism evidence="4 5">
    <name type="scientific">Hypericibacter terrae</name>
    <dbReference type="NCBI Taxonomy" id="2602015"/>
    <lineage>
        <taxon>Bacteria</taxon>
        <taxon>Pseudomonadati</taxon>
        <taxon>Pseudomonadota</taxon>
        <taxon>Alphaproteobacteria</taxon>
        <taxon>Rhodospirillales</taxon>
        <taxon>Dongiaceae</taxon>
        <taxon>Hypericibacter</taxon>
    </lineage>
</organism>
<feature type="domain" description="GST C-terminal" evidence="3">
    <location>
        <begin position="90"/>
        <end position="218"/>
    </location>
</feature>
<dbReference type="PANTHER" id="PTHR42673">
    <property type="entry name" value="MALEYLACETOACETATE ISOMERASE"/>
    <property type="match status" value="1"/>
</dbReference>
<evidence type="ECO:0000259" key="3">
    <source>
        <dbReference type="PROSITE" id="PS50405"/>
    </source>
</evidence>
<dbReference type="PANTHER" id="PTHR42673:SF21">
    <property type="entry name" value="GLUTATHIONE S-TRANSFERASE YFCF"/>
    <property type="match status" value="1"/>
</dbReference>
<dbReference type="PROSITE" id="PS50405">
    <property type="entry name" value="GST_CTER"/>
    <property type="match status" value="1"/>
</dbReference>
<dbReference type="GO" id="GO:0004364">
    <property type="term" value="F:glutathione transferase activity"/>
    <property type="evidence" value="ECO:0007669"/>
    <property type="project" value="TreeGrafter"/>
</dbReference>
<reference evidence="4 5" key="1">
    <citation type="submission" date="2019-08" db="EMBL/GenBank/DDBJ databases">
        <title>Hyperibacter terrae gen. nov., sp. nov. and Hyperibacter viscosus sp. nov., two new members in the family Rhodospirillaceae isolated from the rhizosphere of Hypericum perforatum.</title>
        <authorList>
            <person name="Noviana Z."/>
        </authorList>
    </citation>
    <scope>NUCLEOTIDE SEQUENCE [LARGE SCALE GENOMIC DNA]</scope>
    <source>
        <strain evidence="4 5">R5913</strain>
    </source>
</reference>
<dbReference type="GO" id="GO:0016034">
    <property type="term" value="F:maleylacetoacetate isomerase activity"/>
    <property type="evidence" value="ECO:0007669"/>
    <property type="project" value="TreeGrafter"/>
</dbReference>
<dbReference type="InterPro" id="IPR036282">
    <property type="entry name" value="Glutathione-S-Trfase_C_sf"/>
</dbReference>
<dbReference type="InterPro" id="IPR034333">
    <property type="entry name" value="GST_Zeta_N"/>
</dbReference>
<protein>
    <submittedName>
        <fullName evidence="4">Maleylacetoacetate isomerase</fullName>
    </submittedName>
</protein>
<sequence>MNQAAMKLYGYFRSSAAYRVRIAMALKGLAYGDRPINLRLGDQWTPEFRDLNPQALVPALVTEGQTLTQSLAIVEYLEEVHPEPALLPKAPLERARVRALALAIACDIHPLNNLRVTHYLADPLDQDEVVCQRWSQHWIRLGFAAIEQELTSSPWTGRFCHGDHPGLADLCLVPQVYNARRVALALEPYPTILRIDAAAREHPAFRAARPEAQPDAPPELRN</sequence>
<accession>A0A5J6MF19</accession>
<dbReference type="SUPFAM" id="SSF52833">
    <property type="entry name" value="Thioredoxin-like"/>
    <property type="match status" value="1"/>
</dbReference>
<dbReference type="AlphaFoldDB" id="A0A5J6MF19"/>
<name>A0A5J6MF19_9PROT</name>
<dbReference type="Gene3D" id="3.40.30.10">
    <property type="entry name" value="Glutaredoxin"/>
    <property type="match status" value="1"/>
</dbReference>
<dbReference type="SFLD" id="SFLDG00358">
    <property type="entry name" value="Main_(cytGST)"/>
    <property type="match status" value="1"/>
</dbReference>
<dbReference type="CDD" id="cd03042">
    <property type="entry name" value="GST_N_Zeta"/>
    <property type="match status" value="1"/>
</dbReference>
<dbReference type="PROSITE" id="PS50404">
    <property type="entry name" value="GST_NTER"/>
    <property type="match status" value="1"/>
</dbReference>
<dbReference type="Pfam" id="PF02798">
    <property type="entry name" value="GST_N"/>
    <property type="match status" value="1"/>
</dbReference>
<dbReference type="SUPFAM" id="SSF47616">
    <property type="entry name" value="GST C-terminal domain-like"/>
    <property type="match status" value="1"/>
</dbReference>
<dbReference type="InterPro" id="IPR005955">
    <property type="entry name" value="GST_Zeta"/>
</dbReference>
<dbReference type="SFLD" id="SFLDS00019">
    <property type="entry name" value="Glutathione_Transferase_(cytos"/>
    <property type="match status" value="1"/>
</dbReference>
<dbReference type="Gene3D" id="1.20.1050.10">
    <property type="match status" value="1"/>
</dbReference>
<gene>
    <name evidence="4" type="ORF">FRZ44_12690</name>
</gene>
<dbReference type="NCBIfam" id="TIGR01262">
    <property type="entry name" value="maiA"/>
    <property type="match status" value="1"/>
</dbReference>
<dbReference type="RefSeq" id="WP_318526389.1">
    <property type="nucleotide sequence ID" value="NZ_CP042906.1"/>
</dbReference>
<dbReference type="InterPro" id="IPR036249">
    <property type="entry name" value="Thioredoxin-like_sf"/>
</dbReference>
<feature type="domain" description="GST N-terminal" evidence="2">
    <location>
        <begin position="4"/>
        <end position="85"/>
    </location>
</feature>
<dbReference type="GO" id="GO:0006749">
    <property type="term" value="P:glutathione metabolic process"/>
    <property type="evidence" value="ECO:0007669"/>
    <property type="project" value="TreeGrafter"/>
</dbReference>
<keyword evidence="4" id="KW-0413">Isomerase</keyword>
<evidence type="ECO:0000259" key="2">
    <source>
        <dbReference type="PROSITE" id="PS50404"/>
    </source>
</evidence>
<dbReference type="InterPro" id="IPR010987">
    <property type="entry name" value="Glutathione-S-Trfase_C-like"/>
</dbReference>
<evidence type="ECO:0000256" key="1">
    <source>
        <dbReference type="ARBA" id="ARBA00010007"/>
    </source>
</evidence>
<dbReference type="InterPro" id="IPR004045">
    <property type="entry name" value="Glutathione_S-Trfase_N"/>
</dbReference>
<dbReference type="CDD" id="cd03191">
    <property type="entry name" value="GST_C_Zeta"/>
    <property type="match status" value="1"/>
</dbReference>
<dbReference type="KEGG" id="htq:FRZ44_12690"/>
<evidence type="ECO:0000313" key="5">
    <source>
        <dbReference type="Proteomes" id="UP000326202"/>
    </source>
</evidence>
<dbReference type="GO" id="GO:0005737">
    <property type="term" value="C:cytoplasm"/>
    <property type="evidence" value="ECO:0007669"/>
    <property type="project" value="InterPro"/>
</dbReference>
<keyword evidence="5" id="KW-1185">Reference proteome</keyword>
<dbReference type="EMBL" id="CP042906">
    <property type="protein sequence ID" value="QEX15979.1"/>
    <property type="molecule type" value="Genomic_DNA"/>
</dbReference>
<dbReference type="GO" id="GO:0006559">
    <property type="term" value="P:L-phenylalanine catabolic process"/>
    <property type="evidence" value="ECO:0007669"/>
    <property type="project" value="TreeGrafter"/>
</dbReference>
<dbReference type="InterPro" id="IPR040079">
    <property type="entry name" value="Glutathione_S-Trfase"/>
</dbReference>